<accession>A0ABX2IFV3</accession>
<comment type="caution">
    <text evidence="2">The sequence shown here is derived from an EMBL/GenBank/DDBJ whole genome shotgun (WGS) entry which is preliminary data.</text>
</comment>
<organism evidence="2 3">
    <name type="scientific">Uliginosibacterium aquaticum</name>
    <dbReference type="NCBI Taxonomy" id="2731212"/>
    <lineage>
        <taxon>Bacteria</taxon>
        <taxon>Pseudomonadati</taxon>
        <taxon>Pseudomonadota</taxon>
        <taxon>Betaproteobacteria</taxon>
        <taxon>Rhodocyclales</taxon>
        <taxon>Zoogloeaceae</taxon>
        <taxon>Uliginosibacterium</taxon>
    </lineage>
</organism>
<gene>
    <name evidence="2" type="ORF">HJ583_011435</name>
</gene>
<name>A0ABX2IFV3_9RHOO</name>
<feature type="region of interest" description="Disordered" evidence="1">
    <location>
        <begin position="50"/>
        <end position="76"/>
    </location>
</feature>
<dbReference type="RefSeq" id="WP_170022060.1">
    <property type="nucleotide sequence ID" value="NZ_JABCSC020000003.1"/>
</dbReference>
<evidence type="ECO:0000313" key="2">
    <source>
        <dbReference type="EMBL" id="NSL55639.1"/>
    </source>
</evidence>
<feature type="compositionally biased region" description="Low complexity" evidence="1">
    <location>
        <begin position="57"/>
        <end position="76"/>
    </location>
</feature>
<evidence type="ECO:0000313" key="3">
    <source>
        <dbReference type="Proteomes" id="UP000778523"/>
    </source>
</evidence>
<keyword evidence="3" id="KW-1185">Reference proteome</keyword>
<sequence length="172" mass="18005">MPAKPALVALALSALLHAGGLWGWRASSPQTGPAAATPPTQPLLGRFVATTPPPSTAPAAQPAGASSTSSTSADPAYWPAEALQQLPLPVSAPDVALLEGSELSAERLRLRLYISATGAVDEVEVLGAEAGDVQPLRRMFQHTRFLPARRAGREVASQMDIEIELSELLRVI</sequence>
<proteinExistence type="predicted"/>
<evidence type="ECO:0008006" key="4">
    <source>
        <dbReference type="Google" id="ProtNLM"/>
    </source>
</evidence>
<reference evidence="2 3" key="1">
    <citation type="submission" date="2020-06" db="EMBL/GenBank/DDBJ databases">
        <title>Draft genome of Uliginosibacterium sp. IMCC34675.</title>
        <authorList>
            <person name="Song J."/>
        </authorList>
    </citation>
    <scope>NUCLEOTIDE SEQUENCE [LARGE SCALE GENOMIC DNA]</scope>
    <source>
        <strain evidence="2 3">IMCC34675</strain>
    </source>
</reference>
<protein>
    <recommendedName>
        <fullName evidence="4">TonB C-terminal domain-containing protein</fullName>
    </recommendedName>
</protein>
<evidence type="ECO:0000256" key="1">
    <source>
        <dbReference type="SAM" id="MobiDB-lite"/>
    </source>
</evidence>
<dbReference type="EMBL" id="JABCSC020000003">
    <property type="protein sequence ID" value="NSL55639.1"/>
    <property type="molecule type" value="Genomic_DNA"/>
</dbReference>
<dbReference type="Proteomes" id="UP000778523">
    <property type="component" value="Unassembled WGS sequence"/>
</dbReference>